<dbReference type="InterPro" id="IPR010982">
    <property type="entry name" value="Lambda_DNA-bd_dom_sf"/>
</dbReference>
<evidence type="ECO:0000313" key="8">
    <source>
        <dbReference type="Proteomes" id="UP000004946"/>
    </source>
</evidence>
<proteinExistence type="predicted"/>
<dbReference type="Pfam" id="PF13377">
    <property type="entry name" value="Peripla_BP_3"/>
    <property type="match status" value="1"/>
</dbReference>
<dbReference type="SUPFAM" id="SSF47413">
    <property type="entry name" value="lambda repressor-like DNA-binding domains"/>
    <property type="match status" value="1"/>
</dbReference>
<dbReference type="AlphaFoldDB" id="E6K0Z4"/>
<accession>E6K0Z4</accession>
<dbReference type="InterPro" id="IPR046335">
    <property type="entry name" value="LacI/GalR-like_sensor"/>
</dbReference>
<keyword evidence="8" id="KW-1185">Reference proteome</keyword>
<evidence type="ECO:0000256" key="2">
    <source>
        <dbReference type="ARBA" id="ARBA00023015"/>
    </source>
</evidence>
<dbReference type="KEGG" id="pdo:PSDT_1118"/>
<dbReference type="HOGENOM" id="CLU_037628_6_2_11"/>
<evidence type="ECO:0000256" key="3">
    <source>
        <dbReference type="ARBA" id="ARBA00023125"/>
    </source>
</evidence>
<dbReference type="RefSeq" id="WP_006288894.1">
    <property type="nucleotide sequence ID" value="NZ_AP012333.1"/>
</dbReference>
<dbReference type="CDD" id="cd06288">
    <property type="entry name" value="PBP1_sucrose_transcription_regulator"/>
    <property type="match status" value="1"/>
</dbReference>
<dbReference type="InterPro" id="IPR028082">
    <property type="entry name" value="Peripla_BP_I"/>
</dbReference>
<dbReference type="SMART" id="SM00354">
    <property type="entry name" value="HTH_LACI"/>
    <property type="match status" value="1"/>
</dbReference>
<dbReference type="EMBL" id="AEON01000001">
    <property type="protein sequence ID" value="EFT83475.1"/>
    <property type="molecule type" value="Genomic_DNA"/>
</dbReference>
<gene>
    <name evidence="7" type="ORF">HMPREF0620_0480</name>
</gene>
<protein>
    <submittedName>
        <fullName evidence="7">Sugar-binding domain protein</fullName>
    </submittedName>
</protein>
<dbReference type="GO" id="GO:0003700">
    <property type="term" value="F:DNA-binding transcription factor activity"/>
    <property type="evidence" value="ECO:0007669"/>
    <property type="project" value="TreeGrafter"/>
</dbReference>
<evidence type="ECO:0000256" key="4">
    <source>
        <dbReference type="ARBA" id="ARBA00023163"/>
    </source>
</evidence>
<reference evidence="7 8" key="1">
    <citation type="submission" date="2010-12" db="EMBL/GenBank/DDBJ databases">
        <authorList>
            <person name="Muzny D."/>
            <person name="Qin X."/>
            <person name="Buhay C."/>
            <person name="Dugan-Rocha S."/>
            <person name="Ding Y."/>
            <person name="Chen G."/>
            <person name="Hawes A."/>
            <person name="Holder M."/>
            <person name="Jhangiani S."/>
            <person name="Johnson A."/>
            <person name="Khan Z."/>
            <person name="Li Z."/>
            <person name="Liu W."/>
            <person name="Liu X."/>
            <person name="Perez L."/>
            <person name="Shen H."/>
            <person name="Wang Q."/>
            <person name="Watt J."/>
            <person name="Xi L."/>
            <person name="Xin Y."/>
            <person name="Zhou J."/>
            <person name="Deng J."/>
            <person name="Jiang H."/>
            <person name="Liu Y."/>
            <person name="Qu J."/>
            <person name="Song X.-Z."/>
            <person name="Zhang L."/>
            <person name="Villasana D."/>
            <person name="Johnson A."/>
            <person name="Liu J."/>
            <person name="Liyanage D."/>
            <person name="Lorensuhewa L."/>
            <person name="Robinson T."/>
            <person name="Song A."/>
            <person name="Song B.-B."/>
            <person name="Dinh H."/>
            <person name="Thornton R."/>
            <person name="Coyle M."/>
            <person name="Francisco L."/>
            <person name="Jackson L."/>
            <person name="Javaid M."/>
            <person name="Korchina V."/>
            <person name="Kovar C."/>
            <person name="Mata R."/>
            <person name="Mathew T."/>
            <person name="Ngo R."/>
            <person name="Nguyen L."/>
            <person name="Nguyen N."/>
            <person name="Okwuonu G."/>
            <person name="Ongeri F."/>
            <person name="Pham C."/>
            <person name="Simmons D."/>
            <person name="Wilczek-Boney K."/>
            <person name="Hale W."/>
            <person name="Jakkamsetti A."/>
            <person name="Pham P."/>
            <person name="Ruth R."/>
            <person name="San Lucas F."/>
            <person name="Warren J."/>
            <person name="Zhang J."/>
            <person name="Zhao Z."/>
            <person name="Zhou C."/>
            <person name="Zhu D."/>
            <person name="Lee S."/>
            <person name="Bess C."/>
            <person name="Blankenburg K."/>
            <person name="Forbes L."/>
            <person name="Fu Q."/>
            <person name="Gubbala S."/>
            <person name="Hirani K."/>
            <person name="Jayaseelan J.C."/>
            <person name="Lara F."/>
            <person name="Munidasa M."/>
            <person name="Palculict T."/>
            <person name="Patil S."/>
            <person name="Pu L.-L."/>
            <person name="Saada N."/>
            <person name="Tang L."/>
            <person name="Weissenberger G."/>
            <person name="Zhu Y."/>
            <person name="Hemphill L."/>
            <person name="Shang Y."/>
            <person name="Youmans B."/>
            <person name="Ayvaz T."/>
            <person name="Ross M."/>
            <person name="Santibanez J."/>
            <person name="Aqrawi P."/>
            <person name="Gross S."/>
            <person name="Joshi V."/>
            <person name="Fowler G."/>
            <person name="Nazareth L."/>
            <person name="Reid J."/>
            <person name="Worley K."/>
            <person name="Petrosino J."/>
            <person name="Highlander S."/>
            <person name="Gibbs R."/>
        </authorList>
    </citation>
    <scope>NUCLEOTIDE SEQUENCE [LARGE SCALE GENOMIC DNA]</scope>
    <source>
        <strain evidence="7 8">DSM 10105</strain>
    </source>
</reference>
<dbReference type="PANTHER" id="PTHR30146:SF148">
    <property type="entry name" value="HTH-TYPE TRANSCRIPTIONAL REPRESSOR PURR-RELATED"/>
    <property type="match status" value="1"/>
</dbReference>
<evidence type="ECO:0000259" key="6">
    <source>
        <dbReference type="PROSITE" id="PS50932"/>
    </source>
</evidence>
<dbReference type="PATRIC" id="fig|864564.6.peg.1231"/>
<keyword evidence="2" id="KW-0805">Transcription regulation</keyword>
<dbReference type="eggNOG" id="COG1609">
    <property type="taxonomic scope" value="Bacteria"/>
</dbReference>
<evidence type="ECO:0000313" key="7">
    <source>
        <dbReference type="EMBL" id="EFT83475.1"/>
    </source>
</evidence>
<dbReference type="Gene3D" id="1.10.260.40">
    <property type="entry name" value="lambda repressor-like DNA-binding domains"/>
    <property type="match status" value="1"/>
</dbReference>
<dbReference type="Gene3D" id="3.40.50.2300">
    <property type="match status" value="2"/>
</dbReference>
<sequence>MVEDKGKGTHHKRPSHGKVTLSQLAQAAGVSLTTASFIMSGRDDQRISRETATRVKKIAREMGYRPNPLARTLRTGKSEVIGLLSDYLVSTSHANAMISGAIDESREFRKLLMAADYKGDEKLETQLAQSFLDRQVDGIVFATMFTRRVKVPDILSTVPLVLLNCVDDSHPSLVSILPDEEQAGRDAARLLLDHGHTDRIAFAGNFSRGVYQGRIWKGMDSLALQERLAGIEESMAQAGHVLWKLITSDEWDIKSGRTIGREVCGWRQLPTAIICANDELAVGVFQALWSQGIRVPEDISLVSFDGSELAQAAVPQISSFQLPHQLLGTEAVRALLGKDKTRLTSSSGRRILISMPLIEGNSVAVPRM</sequence>
<dbReference type="InterPro" id="IPR000843">
    <property type="entry name" value="HTH_LacI"/>
</dbReference>
<dbReference type="PROSITE" id="PS50932">
    <property type="entry name" value="HTH_LACI_2"/>
    <property type="match status" value="1"/>
</dbReference>
<dbReference type="Pfam" id="PF00356">
    <property type="entry name" value="LacI"/>
    <property type="match status" value="1"/>
</dbReference>
<name>E6K0Z4_PARDN</name>
<dbReference type="SUPFAM" id="SSF53822">
    <property type="entry name" value="Periplasmic binding protein-like I"/>
    <property type="match status" value="1"/>
</dbReference>
<feature type="domain" description="HTH lacI-type" evidence="6">
    <location>
        <begin position="19"/>
        <end position="75"/>
    </location>
</feature>
<keyword evidence="3" id="KW-0238">DNA-binding</keyword>
<feature type="region of interest" description="Disordered" evidence="5">
    <location>
        <begin position="1"/>
        <end position="22"/>
    </location>
</feature>
<dbReference type="CDD" id="cd01392">
    <property type="entry name" value="HTH_LacI"/>
    <property type="match status" value="1"/>
</dbReference>
<dbReference type="PANTHER" id="PTHR30146">
    <property type="entry name" value="LACI-RELATED TRANSCRIPTIONAL REPRESSOR"/>
    <property type="match status" value="1"/>
</dbReference>
<keyword evidence="4" id="KW-0804">Transcription</keyword>
<keyword evidence="1" id="KW-0678">Repressor</keyword>
<evidence type="ECO:0000256" key="1">
    <source>
        <dbReference type="ARBA" id="ARBA00022491"/>
    </source>
</evidence>
<dbReference type="GO" id="GO:0000976">
    <property type="term" value="F:transcription cis-regulatory region binding"/>
    <property type="evidence" value="ECO:0007669"/>
    <property type="project" value="TreeGrafter"/>
</dbReference>
<comment type="caution">
    <text evidence="7">The sequence shown here is derived from an EMBL/GenBank/DDBJ whole genome shotgun (WGS) entry which is preliminary data.</text>
</comment>
<dbReference type="Proteomes" id="UP000004946">
    <property type="component" value="Chromosome"/>
</dbReference>
<organism evidence="7 8">
    <name type="scientific">Parascardovia denticolens DSM 10105 = JCM 12538</name>
    <dbReference type="NCBI Taxonomy" id="864564"/>
    <lineage>
        <taxon>Bacteria</taxon>
        <taxon>Bacillati</taxon>
        <taxon>Actinomycetota</taxon>
        <taxon>Actinomycetes</taxon>
        <taxon>Bifidobacteriales</taxon>
        <taxon>Bifidobacteriaceae</taxon>
        <taxon>Parascardovia</taxon>
    </lineage>
</organism>
<evidence type="ECO:0000256" key="5">
    <source>
        <dbReference type="SAM" id="MobiDB-lite"/>
    </source>
</evidence>